<comment type="caution">
    <text evidence="1">The sequence shown here is derived from an EMBL/GenBank/DDBJ whole genome shotgun (WGS) entry which is preliminary data.</text>
</comment>
<gene>
    <name evidence="1" type="ORF">AWC31_09155</name>
</gene>
<accession>A0A1X2ESR2</accession>
<evidence type="ECO:0000313" key="1">
    <source>
        <dbReference type="EMBL" id="ORX09116.1"/>
    </source>
</evidence>
<protein>
    <submittedName>
        <fullName evidence="1">Uncharacterized protein</fullName>
    </submittedName>
</protein>
<dbReference type="AlphaFoldDB" id="A0A1X2ESR2"/>
<reference evidence="1 2" key="1">
    <citation type="submission" date="2016-01" db="EMBL/GenBank/DDBJ databases">
        <title>The new phylogeny of the genus Mycobacterium.</title>
        <authorList>
            <person name="Tarcisio F."/>
            <person name="Conor M."/>
            <person name="Antonella G."/>
            <person name="Elisabetta G."/>
            <person name="Giulia F.S."/>
            <person name="Sara T."/>
            <person name="Anna F."/>
            <person name="Clotilde B."/>
            <person name="Roberto B."/>
            <person name="Veronica D.S."/>
            <person name="Fabio R."/>
            <person name="Monica P."/>
            <person name="Olivier J."/>
            <person name="Enrico T."/>
            <person name="Nicola S."/>
        </authorList>
    </citation>
    <scope>NUCLEOTIDE SEQUENCE [LARGE SCALE GENOMIC DNA]</scope>
    <source>
        <strain evidence="1 2">ATCC 700010</strain>
    </source>
</reference>
<organism evidence="1 2">
    <name type="scientific">Mycolicibacterium wolinskyi</name>
    <dbReference type="NCBI Taxonomy" id="59750"/>
    <lineage>
        <taxon>Bacteria</taxon>
        <taxon>Bacillati</taxon>
        <taxon>Actinomycetota</taxon>
        <taxon>Actinomycetes</taxon>
        <taxon>Mycobacteriales</taxon>
        <taxon>Mycobacteriaceae</taxon>
        <taxon>Mycolicibacterium</taxon>
    </lineage>
</organism>
<name>A0A1X2ESR2_9MYCO</name>
<dbReference type="Proteomes" id="UP000193964">
    <property type="component" value="Unassembled WGS sequence"/>
</dbReference>
<proteinExistence type="predicted"/>
<dbReference type="EMBL" id="LQQA01000034">
    <property type="protein sequence ID" value="ORX09116.1"/>
    <property type="molecule type" value="Genomic_DNA"/>
</dbReference>
<evidence type="ECO:0000313" key="2">
    <source>
        <dbReference type="Proteomes" id="UP000193964"/>
    </source>
</evidence>
<sequence length="175" mass="19925">MAQLKTTEEALAYLAQMSPTEKYHVVPFDHGWVATKVLTPEQMNSGAAVGLARLVIDSETAIVYLYPSWSTMRVAEVHTTFKQTGVNRVAQQIYPYQWTITLRRIREDDQTIVYQLKAESLTDPPQPTQEHPLTIEKHTHTWDPRDPLSATAAVHARWASRQNQGVWPETDTTQV</sequence>